<accession>A0A2S7U273</accession>
<name>A0A2S7U273_9BACT</name>
<organism evidence="2 3">
    <name type="scientific">Rubritalea profundi</name>
    <dbReference type="NCBI Taxonomy" id="1658618"/>
    <lineage>
        <taxon>Bacteria</taxon>
        <taxon>Pseudomonadati</taxon>
        <taxon>Verrucomicrobiota</taxon>
        <taxon>Verrucomicrobiia</taxon>
        <taxon>Verrucomicrobiales</taxon>
        <taxon>Rubritaleaceae</taxon>
        <taxon>Rubritalea</taxon>
    </lineage>
</organism>
<dbReference type="Proteomes" id="UP000239907">
    <property type="component" value="Unassembled WGS sequence"/>
</dbReference>
<dbReference type="AlphaFoldDB" id="A0A2S7U273"/>
<proteinExistence type="predicted"/>
<feature type="compositionally biased region" description="Basic residues" evidence="1">
    <location>
        <begin position="17"/>
        <end position="33"/>
    </location>
</feature>
<dbReference type="EMBL" id="MQWA01000001">
    <property type="protein sequence ID" value="PQJ29086.1"/>
    <property type="molecule type" value="Genomic_DNA"/>
</dbReference>
<evidence type="ECO:0000313" key="3">
    <source>
        <dbReference type="Proteomes" id="UP000239907"/>
    </source>
</evidence>
<reference evidence="2 3" key="1">
    <citation type="submission" date="2016-12" db="EMBL/GenBank/DDBJ databases">
        <title>Study of bacterial adaptation to deep sea.</title>
        <authorList>
            <person name="Song J."/>
            <person name="Yoshizawa S."/>
            <person name="Kogure K."/>
        </authorList>
    </citation>
    <scope>NUCLEOTIDE SEQUENCE [LARGE SCALE GENOMIC DNA]</scope>
    <source>
        <strain evidence="2 3">SAORIC-165</strain>
    </source>
</reference>
<protein>
    <submittedName>
        <fullName evidence="2">Uncharacterized protein</fullName>
    </submittedName>
</protein>
<comment type="caution">
    <text evidence="2">The sequence shown here is derived from an EMBL/GenBank/DDBJ whole genome shotgun (WGS) entry which is preliminary data.</text>
</comment>
<evidence type="ECO:0000256" key="1">
    <source>
        <dbReference type="SAM" id="MobiDB-lite"/>
    </source>
</evidence>
<evidence type="ECO:0000313" key="2">
    <source>
        <dbReference type="EMBL" id="PQJ29086.1"/>
    </source>
</evidence>
<sequence length="93" mass="10874">MKAITSEFDQKSTAFTKKLRAEKNRKKKRKLYKRRPDPQASVDQIITLAKKKFKAAGFELVRRKNSPWAAELRSVRSDLNSLQRECSSWLFGE</sequence>
<keyword evidence="3" id="KW-1185">Reference proteome</keyword>
<gene>
    <name evidence="2" type="ORF">BSZ32_11680</name>
</gene>
<feature type="region of interest" description="Disordered" evidence="1">
    <location>
        <begin position="16"/>
        <end position="39"/>
    </location>
</feature>